<keyword evidence="1" id="KW-0812">Transmembrane</keyword>
<evidence type="ECO:0000259" key="2">
    <source>
        <dbReference type="Pfam" id="PF24803"/>
    </source>
</evidence>
<dbReference type="PANTHER" id="PTHR37019:SF2">
    <property type="entry name" value="EXPERA DOMAIN-CONTAINING PROTEIN"/>
    <property type="match status" value="1"/>
</dbReference>
<dbReference type="Pfam" id="PF24803">
    <property type="entry name" value="DUF7704"/>
    <property type="match status" value="1"/>
</dbReference>
<keyword evidence="1" id="KW-0472">Membrane</keyword>
<proteinExistence type="predicted"/>
<protein>
    <recommendedName>
        <fullName evidence="2">DUF7704 domain-containing protein</fullName>
    </recommendedName>
</protein>
<feature type="transmembrane region" description="Helical" evidence="1">
    <location>
        <begin position="12"/>
        <end position="35"/>
    </location>
</feature>
<name>A0A9P9ALC3_9HYPO</name>
<feature type="transmembrane region" description="Helical" evidence="1">
    <location>
        <begin position="55"/>
        <end position="74"/>
    </location>
</feature>
<evidence type="ECO:0000256" key="1">
    <source>
        <dbReference type="SAM" id="Phobius"/>
    </source>
</evidence>
<dbReference type="Proteomes" id="UP000777438">
    <property type="component" value="Unassembled WGS sequence"/>
</dbReference>
<evidence type="ECO:0000313" key="3">
    <source>
        <dbReference type="EMBL" id="KAH6880677.1"/>
    </source>
</evidence>
<dbReference type="AlphaFoldDB" id="A0A9P9ALC3"/>
<comment type="caution">
    <text evidence="3">The sequence shown here is derived from an EMBL/GenBank/DDBJ whole genome shotgun (WGS) entry which is preliminary data.</text>
</comment>
<sequence>MAVSHSSITYYVFGVLEPSLQILGFVVTSFTPQYYACMQTPTPISHTLLPSEKIVIYQLGNLFLLIVILGLSIMNSTRDPAVISAYLSALWWGGLGHIGITA</sequence>
<organism evidence="3 4">
    <name type="scientific">Thelonectria olida</name>
    <dbReference type="NCBI Taxonomy" id="1576542"/>
    <lineage>
        <taxon>Eukaryota</taxon>
        <taxon>Fungi</taxon>
        <taxon>Dikarya</taxon>
        <taxon>Ascomycota</taxon>
        <taxon>Pezizomycotina</taxon>
        <taxon>Sordariomycetes</taxon>
        <taxon>Hypocreomycetidae</taxon>
        <taxon>Hypocreales</taxon>
        <taxon>Nectriaceae</taxon>
        <taxon>Thelonectria</taxon>
    </lineage>
</organism>
<keyword evidence="1" id="KW-1133">Transmembrane helix</keyword>
<dbReference type="PANTHER" id="PTHR37019">
    <property type="entry name" value="CHROMOSOME 1, WHOLE GENOME SHOTGUN SEQUENCE"/>
    <property type="match status" value="1"/>
</dbReference>
<dbReference type="InterPro" id="IPR056121">
    <property type="entry name" value="DUF7704"/>
</dbReference>
<evidence type="ECO:0000313" key="4">
    <source>
        <dbReference type="Proteomes" id="UP000777438"/>
    </source>
</evidence>
<gene>
    <name evidence="3" type="ORF">B0T10DRAFT_581226</name>
</gene>
<reference evidence="3 4" key="1">
    <citation type="journal article" date="2021" name="Nat. Commun.">
        <title>Genetic determinants of endophytism in the Arabidopsis root mycobiome.</title>
        <authorList>
            <person name="Mesny F."/>
            <person name="Miyauchi S."/>
            <person name="Thiergart T."/>
            <person name="Pickel B."/>
            <person name="Atanasova L."/>
            <person name="Karlsson M."/>
            <person name="Huettel B."/>
            <person name="Barry K.W."/>
            <person name="Haridas S."/>
            <person name="Chen C."/>
            <person name="Bauer D."/>
            <person name="Andreopoulos W."/>
            <person name="Pangilinan J."/>
            <person name="LaButti K."/>
            <person name="Riley R."/>
            <person name="Lipzen A."/>
            <person name="Clum A."/>
            <person name="Drula E."/>
            <person name="Henrissat B."/>
            <person name="Kohler A."/>
            <person name="Grigoriev I.V."/>
            <person name="Martin F.M."/>
            <person name="Hacquard S."/>
        </authorList>
    </citation>
    <scope>NUCLEOTIDE SEQUENCE [LARGE SCALE GENOMIC DNA]</scope>
    <source>
        <strain evidence="3 4">MPI-CAGE-CH-0241</strain>
    </source>
</reference>
<feature type="domain" description="DUF7704" evidence="2">
    <location>
        <begin position="9"/>
        <end position="101"/>
    </location>
</feature>
<feature type="transmembrane region" description="Helical" evidence="1">
    <location>
        <begin position="81"/>
        <end position="100"/>
    </location>
</feature>
<keyword evidence="4" id="KW-1185">Reference proteome</keyword>
<dbReference type="OrthoDB" id="2937326at2759"/>
<dbReference type="EMBL" id="JAGPYM010000025">
    <property type="protein sequence ID" value="KAH6880677.1"/>
    <property type="molecule type" value="Genomic_DNA"/>
</dbReference>
<accession>A0A9P9ALC3</accession>